<dbReference type="InterPro" id="IPR014729">
    <property type="entry name" value="Rossmann-like_a/b/a_fold"/>
</dbReference>
<dbReference type="PANTHER" id="PTHR46268">
    <property type="entry name" value="STRESS RESPONSE PROTEIN NHAX"/>
    <property type="match status" value="1"/>
</dbReference>
<dbReference type="InterPro" id="IPR006015">
    <property type="entry name" value="Universal_stress_UspA"/>
</dbReference>
<proteinExistence type="inferred from homology"/>
<dbReference type="STRING" id="47311.MBCUT_12340"/>
<evidence type="ECO:0000259" key="2">
    <source>
        <dbReference type="Pfam" id="PF00582"/>
    </source>
</evidence>
<gene>
    <name evidence="3" type="ORF">MBCUT_12340</name>
</gene>
<evidence type="ECO:0000313" key="3">
    <source>
        <dbReference type="EMBL" id="KZX15856.1"/>
    </source>
</evidence>
<dbReference type="EMBL" id="LWMW01000106">
    <property type="protein sequence ID" value="KZX15856.1"/>
    <property type="molecule type" value="Genomic_DNA"/>
</dbReference>
<evidence type="ECO:0000313" key="4">
    <source>
        <dbReference type="Proteomes" id="UP000077275"/>
    </source>
</evidence>
<name>A0A166DQR6_9EURY</name>
<reference evidence="3 4" key="1">
    <citation type="submission" date="2016-04" db="EMBL/GenBank/DDBJ databases">
        <title>Genome sequence of Methanobrevibacter cuticularis DSM 11139.</title>
        <authorList>
            <person name="Poehlein A."/>
            <person name="Seedorf H."/>
            <person name="Daniel R."/>
        </authorList>
    </citation>
    <scope>NUCLEOTIDE SEQUENCE [LARGE SCALE GENOMIC DNA]</scope>
    <source>
        <strain evidence="3 4">DSM 11139</strain>
    </source>
</reference>
<dbReference type="InterPro" id="IPR006016">
    <property type="entry name" value="UspA"/>
</dbReference>
<accession>A0A166DQR6</accession>
<dbReference type="Proteomes" id="UP000077275">
    <property type="component" value="Unassembled WGS sequence"/>
</dbReference>
<dbReference type="PANTHER" id="PTHR46268:SF6">
    <property type="entry name" value="UNIVERSAL STRESS PROTEIN UP12"/>
    <property type="match status" value="1"/>
</dbReference>
<organism evidence="3 4">
    <name type="scientific">Methanobrevibacter cuticularis</name>
    <dbReference type="NCBI Taxonomy" id="47311"/>
    <lineage>
        <taxon>Archaea</taxon>
        <taxon>Methanobacteriati</taxon>
        <taxon>Methanobacteriota</taxon>
        <taxon>Methanomada group</taxon>
        <taxon>Methanobacteria</taxon>
        <taxon>Methanobacteriales</taxon>
        <taxon>Methanobacteriaceae</taxon>
        <taxon>Methanobrevibacter</taxon>
    </lineage>
</organism>
<evidence type="ECO:0000256" key="1">
    <source>
        <dbReference type="ARBA" id="ARBA00008791"/>
    </source>
</evidence>
<dbReference type="RefSeq" id="WP_067259816.1">
    <property type="nucleotide sequence ID" value="NZ_LWMW01000106.1"/>
</dbReference>
<dbReference type="OrthoDB" id="105697at2157"/>
<dbReference type="CDD" id="cd00293">
    <property type="entry name" value="USP-like"/>
    <property type="match status" value="1"/>
</dbReference>
<dbReference type="AlphaFoldDB" id="A0A166DQR6"/>
<comment type="caution">
    <text evidence="3">The sequence shown here is derived from an EMBL/GenBank/DDBJ whole genome shotgun (WGS) entry which is preliminary data.</text>
</comment>
<dbReference type="Pfam" id="PF00582">
    <property type="entry name" value="Usp"/>
    <property type="match status" value="1"/>
</dbReference>
<protein>
    <submittedName>
        <fullName evidence="3">Putative universal stress protein</fullName>
    </submittedName>
</protein>
<dbReference type="PATRIC" id="fig|47311.3.peg.1354"/>
<dbReference type="SUPFAM" id="SSF52402">
    <property type="entry name" value="Adenine nucleotide alpha hydrolases-like"/>
    <property type="match status" value="1"/>
</dbReference>
<keyword evidence="4" id="KW-1185">Reference proteome</keyword>
<dbReference type="Gene3D" id="3.40.50.620">
    <property type="entry name" value="HUPs"/>
    <property type="match status" value="1"/>
</dbReference>
<dbReference type="PRINTS" id="PR01438">
    <property type="entry name" value="UNVRSLSTRESS"/>
</dbReference>
<feature type="domain" description="UspA" evidence="2">
    <location>
        <begin position="1"/>
        <end position="130"/>
    </location>
</feature>
<comment type="similarity">
    <text evidence="1">Belongs to the universal stress protein A family.</text>
</comment>
<sequence>MFENIMVPSDGSKYSDKAVELAIEIAKKFNSKITAVHVIDEKTMFPYEKLEDEGNEILEKIAKKGFKAGIEVTEQLITGDPLRDMKTIAKKANVDSIVISTHGRNKLEKLMVGSVTDRVIQTFDIPVILAK</sequence>